<dbReference type="PANTHER" id="PTHR43423">
    <property type="entry name" value="ABC TRANSPORTER I FAMILY MEMBER 17"/>
    <property type="match status" value="1"/>
</dbReference>
<dbReference type="SMART" id="SM00382">
    <property type="entry name" value="AAA"/>
    <property type="match status" value="1"/>
</dbReference>
<dbReference type="InterPro" id="IPR003593">
    <property type="entry name" value="AAA+_ATPase"/>
</dbReference>
<keyword evidence="2" id="KW-0547">Nucleotide-binding</keyword>
<evidence type="ECO:0000259" key="4">
    <source>
        <dbReference type="PROSITE" id="PS50893"/>
    </source>
</evidence>
<dbReference type="PANTHER" id="PTHR43423:SF1">
    <property type="entry name" value="ABC TRANSPORTER I FAMILY MEMBER 17"/>
    <property type="match status" value="1"/>
</dbReference>
<dbReference type="Pfam" id="PF00005">
    <property type="entry name" value="ABC_tran"/>
    <property type="match status" value="1"/>
</dbReference>
<evidence type="ECO:0000313" key="6">
    <source>
        <dbReference type="Proteomes" id="UP001165287"/>
    </source>
</evidence>
<sequence>MIEKQGRAYMFLLENILYKNILHIDKMEIPANQITCIVGESGAGKSTLLKLLNSMLSADSGSIYYQDKNLEDVDPVHHRRRVVMLAQQPTIFEGTIRENLNIGLVFSEKKPKEDHELIKAMAVVHLNKNLDEDAGTLSGGEKQRLALARVYLMEPEVYLLDEPTAALDEETEEVVIGNFIKKVKEKDQSLIMITHSQKIATKYGDYMITLEKRVV</sequence>
<protein>
    <submittedName>
        <fullName evidence="5">ATP-binding cassette domain-containing protein</fullName>
    </submittedName>
</protein>
<evidence type="ECO:0000256" key="1">
    <source>
        <dbReference type="ARBA" id="ARBA00022448"/>
    </source>
</evidence>
<gene>
    <name evidence="5" type="ORF">K9V48_18940</name>
</gene>
<accession>A0ABS7UVD5</accession>
<comment type="caution">
    <text evidence="5">The sequence shown here is derived from an EMBL/GenBank/DDBJ whole genome shotgun (WGS) entry which is preliminary data.</text>
</comment>
<keyword evidence="6" id="KW-1185">Reference proteome</keyword>
<dbReference type="PROSITE" id="PS50893">
    <property type="entry name" value="ABC_TRANSPORTER_2"/>
    <property type="match status" value="1"/>
</dbReference>
<dbReference type="PROSITE" id="PS00211">
    <property type="entry name" value="ABC_TRANSPORTER_1"/>
    <property type="match status" value="1"/>
</dbReference>
<dbReference type="Proteomes" id="UP001165287">
    <property type="component" value="Unassembled WGS sequence"/>
</dbReference>
<evidence type="ECO:0000256" key="2">
    <source>
        <dbReference type="ARBA" id="ARBA00022741"/>
    </source>
</evidence>
<reference evidence="5" key="1">
    <citation type="submission" date="2024-05" db="EMBL/GenBank/DDBJ databases">
        <title>Metabacillus sp. nov., isolated from the rhizosphere soil of tomato plants.</title>
        <authorList>
            <person name="Ma R."/>
        </authorList>
    </citation>
    <scope>NUCLEOTIDE SEQUENCE</scope>
    <source>
        <strain evidence="5">DBTR6</strain>
    </source>
</reference>
<keyword evidence="3 5" id="KW-0067">ATP-binding</keyword>
<dbReference type="GO" id="GO:0005524">
    <property type="term" value="F:ATP binding"/>
    <property type="evidence" value="ECO:0007669"/>
    <property type="project" value="UniProtKB-KW"/>
</dbReference>
<feature type="domain" description="ABC transporter" evidence="4">
    <location>
        <begin position="2"/>
        <end position="215"/>
    </location>
</feature>
<dbReference type="InterPro" id="IPR027417">
    <property type="entry name" value="P-loop_NTPase"/>
</dbReference>
<keyword evidence="1" id="KW-0813">Transport</keyword>
<evidence type="ECO:0000256" key="3">
    <source>
        <dbReference type="ARBA" id="ARBA00022840"/>
    </source>
</evidence>
<dbReference type="InterPro" id="IPR017871">
    <property type="entry name" value="ABC_transporter-like_CS"/>
</dbReference>
<organism evidence="5 6">
    <name type="scientific">Metabacillus rhizolycopersici</name>
    <dbReference type="NCBI Taxonomy" id="2875709"/>
    <lineage>
        <taxon>Bacteria</taxon>
        <taxon>Bacillati</taxon>
        <taxon>Bacillota</taxon>
        <taxon>Bacilli</taxon>
        <taxon>Bacillales</taxon>
        <taxon>Bacillaceae</taxon>
        <taxon>Metabacillus</taxon>
    </lineage>
</organism>
<dbReference type="EMBL" id="JAIQUM010000050">
    <property type="protein sequence ID" value="MBZ5752272.1"/>
    <property type="molecule type" value="Genomic_DNA"/>
</dbReference>
<name>A0ABS7UVD5_9BACI</name>
<evidence type="ECO:0000313" key="5">
    <source>
        <dbReference type="EMBL" id="MBZ5752272.1"/>
    </source>
</evidence>
<dbReference type="SUPFAM" id="SSF52540">
    <property type="entry name" value="P-loop containing nucleoside triphosphate hydrolases"/>
    <property type="match status" value="1"/>
</dbReference>
<dbReference type="Gene3D" id="3.40.50.300">
    <property type="entry name" value="P-loop containing nucleotide triphosphate hydrolases"/>
    <property type="match status" value="1"/>
</dbReference>
<proteinExistence type="predicted"/>
<dbReference type="InterPro" id="IPR003439">
    <property type="entry name" value="ABC_transporter-like_ATP-bd"/>
</dbReference>